<dbReference type="InterPro" id="IPR027417">
    <property type="entry name" value="P-loop_NTPase"/>
</dbReference>
<dbReference type="NCBIfam" id="NF005115">
    <property type="entry name" value="PRK06547.1"/>
    <property type="match status" value="1"/>
</dbReference>
<dbReference type="EMBL" id="CAEZTM010000009">
    <property type="protein sequence ID" value="CAB4564581.1"/>
    <property type="molecule type" value="Genomic_DNA"/>
</dbReference>
<organism evidence="1">
    <name type="scientific">freshwater metagenome</name>
    <dbReference type="NCBI Taxonomy" id="449393"/>
    <lineage>
        <taxon>unclassified sequences</taxon>
        <taxon>metagenomes</taxon>
        <taxon>ecological metagenomes</taxon>
    </lineage>
</organism>
<dbReference type="SUPFAM" id="SSF52540">
    <property type="entry name" value="P-loop containing nucleoside triphosphate hydrolases"/>
    <property type="match status" value="1"/>
</dbReference>
<gene>
    <name evidence="1" type="ORF">UFOPK1684_00340</name>
</gene>
<dbReference type="Gene3D" id="3.40.50.300">
    <property type="entry name" value="P-loop containing nucleotide triphosphate hydrolases"/>
    <property type="match status" value="1"/>
</dbReference>
<name>A0A6J6DKG8_9ZZZZ</name>
<proteinExistence type="predicted"/>
<reference evidence="1" key="1">
    <citation type="submission" date="2020-05" db="EMBL/GenBank/DDBJ databases">
        <authorList>
            <person name="Chiriac C."/>
            <person name="Salcher M."/>
            <person name="Ghai R."/>
            <person name="Kavagutti S V."/>
        </authorList>
    </citation>
    <scope>NUCLEOTIDE SEQUENCE</scope>
</reference>
<protein>
    <submittedName>
        <fullName evidence="1">Unannotated protein</fullName>
    </submittedName>
</protein>
<dbReference type="AlphaFoldDB" id="A0A6J6DKG8"/>
<accession>A0A6J6DKG8</accession>
<evidence type="ECO:0000313" key="1">
    <source>
        <dbReference type="EMBL" id="CAB4564581.1"/>
    </source>
</evidence>
<sequence length="166" mass="18259">MTNNTDSAGLVLIDGPSGSGKTDYASALAGRAGATLVSLDEVYPGWDGLDAGSWHIHRNVLLPISQGLPGRYQKWDWRLGAQGGWVDVSPHRPVVIEGCGAIRREGFTIAAERIWMDAAVEVRRWRALERDGDTYSPHWQRWALQEERFRAIHDGPGNADVVVTTA</sequence>